<dbReference type="InterPro" id="IPR025660">
    <property type="entry name" value="Pept_his_AS"/>
</dbReference>
<feature type="chain" id="PRO_5046302281" evidence="3">
    <location>
        <begin position="24"/>
        <end position="404"/>
    </location>
</feature>
<dbReference type="PROSITE" id="PS00640">
    <property type="entry name" value="THIOL_PROTEASE_ASN"/>
    <property type="match status" value="1"/>
</dbReference>
<dbReference type="PRINTS" id="PR00705">
    <property type="entry name" value="PAPAIN"/>
</dbReference>
<feature type="domain" description="Peptidase C1A papain C-terminal" evidence="4">
    <location>
        <begin position="127"/>
        <end position="342"/>
    </location>
</feature>
<evidence type="ECO:0000313" key="6">
    <source>
        <dbReference type="EMBL" id="KAK8965289.1"/>
    </source>
</evidence>
<evidence type="ECO:0000256" key="3">
    <source>
        <dbReference type="SAM" id="SignalP"/>
    </source>
</evidence>
<dbReference type="InterPro" id="IPR013201">
    <property type="entry name" value="Prot_inhib_I29"/>
</dbReference>
<evidence type="ECO:0000256" key="2">
    <source>
        <dbReference type="ARBA" id="ARBA00023157"/>
    </source>
</evidence>
<comment type="similarity">
    <text evidence="1">Belongs to the peptidase C1 family.</text>
</comment>
<dbReference type="InterPro" id="IPR013128">
    <property type="entry name" value="Peptidase_C1A"/>
</dbReference>
<dbReference type="EMBL" id="JBBWWR010000006">
    <property type="protein sequence ID" value="KAK8965289.1"/>
    <property type="molecule type" value="Genomic_DNA"/>
</dbReference>
<dbReference type="InterPro" id="IPR038765">
    <property type="entry name" value="Papain-like_cys_pep_sf"/>
</dbReference>
<accession>A0ABR2MNL3</accession>
<keyword evidence="3" id="KW-0732">Signal</keyword>
<dbReference type="PANTHER" id="PTHR12411">
    <property type="entry name" value="CYSTEINE PROTEASE FAMILY C1-RELATED"/>
    <property type="match status" value="1"/>
</dbReference>
<dbReference type="CDD" id="cd02248">
    <property type="entry name" value="Peptidase_C1A"/>
    <property type="match status" value="1"/>
</dbReference>
<dbReference type="SMART" id="SM00645">
    <property type="entry name" value="Pept_C1"/>
    <property type="match status" value="1"/>
</dbReference>
<name>A0ABR2MNL3_9ASPA</name>
<dbReference type="PROSITE" id="PS00639">
    <property type="entry name" value="THIOL_PROTEASE_HIS"/>
    <property type="match status" value="1"/>
</dbReference>
<keyword evidence="2" id="KW-1015">Disulfide bond</keyword>
<proteinExistence type="inferred from homology"/>
<organism evidence="6 7">
    <name type="scientific">Platanthera guangdongensis</name>
    <dbReference type="NCBI Taxonomy" id="2320717"/>
    <lineage>
        <taxon>Eukaryota</taxon>
        <taxon>Viridiplantae</taxon>
        <taxon>Streptophyta</taxon>
        <taxon>Embryophyta</taxon>
        <taxon>Tracheophyta</taxon>
        <taxon>Spermatophyta</taxon>
        <taxon>Magnoliopsida</taxon>
        <taxon>Liliopsida</taxon>
        <taxon>Asparagales</taxon>
        <taxon>Orchidaceae</taxon>
        <taxon>Orchidoideae</taxon>
        <taxon>Orchideae</taxon>
        <taxon>Orchidinae</taxon>
        <taxon>Platanthera</taxon>
    </lineage>
</organism>
<evidence type="ECO:0000256" key="1">
    <source>
        <dbReference type="ARBA" id="ARBA00008455"/>
    </source>
</evidence>
<evidence type="ECO:0000259" key="4">
    <source>
        <dbReference type="SMART" id="SM00645"/>
    </source>
</evidence>
<dbReference type="Pfam" id="PF00112">
    <property type="entry name" value="Peptidase_C1"/>
    <property type="match status" value="1"/>
</dbReference>
<dbReference type="InterPro" id="IPR025661">
    <property type="entry name" value="Pept_asp_AS"/>
</dbReference>
<dbReference type="Gene3D" id="3.90.70.10">
    <property type="entry name" value="Cysteine proteinases"/>
    <property type="match status" value="1"/>
</dbReference>
<keyword evidence="7" id="KW-1185">Reference proteome</keyword>
<dbReference type="SUPFAM" id="SSF54001">
    <property type="entry name" value="Cysteine proteinases"/>
    <property type="match status" value="1"/>
</dbReference>
<dbReference type="Pfam" id="PF08246">
    <property type="entry name" value="Inhibitor_I29"/>
    <property type="match status" value="1"/>
</dbReference>
<evidence type="ECO:0000313" key="7">
    <source>
        <dbReference type="Proteomes" id="UP001412067"/>
    </source>
</evidence>
<evidence type="ECO:0000259" key="5">
    <source>
        <dbReference type="SMART" id="SM00848"/>
    </source>
</evidence>
<dbReference type="InterPro" id="IPR000668">
    <property type="entry name" value="Peptidase_C1A_C"/>
</dbReference>
<protein>
    <submittedName>
        <fullName evidence="6">Oryzain alpha chain</fullName>
    </submittedName>
</protein>
<dbReference type="SMART" id="SM00848">
    <property type="entry name" value="Inhibitor_I29"/>
    <property type="match status" value="1"/>
</dbReference>
<reference evidence="6 7" key="1">
    <citation type="journal article" date="2022" name="Nat. Plants">
        <title>Genomes of leafy and leafless Platanthera orchids illuminate the evolution of mycoheterotrophy.</title>
        <authorList>
            <person name="Li M.H."/>
            <person name="Liu K.W."/>
            <person name="Li Z."/>
            <person name="Lu H.C."/>
            <person name="Ye Q.L."/>
            <person name="Zhang D."/>
            <person name="Wang J.Y."/>
            <person name="Li Y.F."/>
            <person name="Zhong Z.M."/>
            <person name="Liu X."/>
            <person name="Yu X."/>
            <person name="Liu D.K."/>
            <person name="Tu X.D."/>
            <person name="Liu B."/>
            <person name="Hao Y."/>
            <person name="Liao X.Y."/>
            <person name="Jiang Y.T."/>
            <person name="Sun W.H."/>
            <person name="Chen J."/>
            <person name="Chen Y.Q."/>
            <person name="Ai Y."/>
            <person name="Zhai J.W."/>
            <person name="Wu S.S."/>
            <person name="Zhou Z."/>
            <person name="Hsiao Y.Y."/>
            <person name="Wu W.L."/>
            <person name="Chen Y.Y."/>
            <person name="Lin Y.F."/>
            <person name="Hsu J.L."/>
            <person name="Li C.Y."/>
            <person name="Wang Z.W."/>
            <person name="Zhao X."/>
            <person name="Zhong W.Y."/>
            <person name="Ma X.K."/>
            <person name="Ma L."/>
            <person name="Huang J."/>
            <person name="Chen G.Z."/>
            <person name="Huang M.Z."/>
            <person name="Huang L."/>
            <person name="Peng D.H."/>
            <person name="Luo Y.B."/>
            <person name="Zou S.Q."/>
            <person name="Chen S.P."/>
            <person name="Lan S."/>
            <person name="Tsai W.C."/>
            <person name="Van de Peer Y."/>
            <person name="Liu Z.J."/>
        </authorList>
    </citation>
    <scope>NUCLEOTIDE SEQUENCE [LARGE SCALE GENOMIC DNA]</scope>
    <source>
        <strain evidence="6">Lor288</strain>
    </source>
</reference>
<dbReference type="InterPro" id="IPR039417">
    <property type="entry name" value="Peptidase_C1A_papain-like"/>
</dbReference>
<gene>
    <name evidence="6" type="ORF">KSP40_PGU006357</name>
</gene>
<sequence length="404" mass="44885">MSARRVVVRFLTVLLAYAVLAAASEGSEEDVRLLYENWLEKHGKFFNAVDAKRQHFEAFKHNLQYIDKHNTAADAGESTFRLGLNRFADLTNEEYRVQFLGLRSPGRRRRFAGSVSDRYLVTYGESLPESIDWRKKGAVGPIKDQGSCGSGWAFSAIAAVEGINQIETGNLTILSEQELVDCDRVFNEGCSGGLMDYAFEFIINNGGVDTEADYPYKGIEGQCDINKIDARAVSIDDYEQVLSSNEEVLKKAVTNQLVSVSIEGSSRDFQLYQSGIFTGKCGVELDHGVTIVGYGSEHGRDYWIVRNSWGMLWGEAGYIRMARNVYSQYGKCGIAIEPSYPIKTSPNPSNLGPTSCCPHDYPSCNRETGLCLQRNNNPHGVKSLARAPKIFQKLSDAADERRST</sequence>
<feature type="domain" description="Cathepsin propeptide inhibitor" evidence="5">
    <location>
        <begin position="35"/>
        <end position="95"/>
    </location>
</feature>
<comment type="caution">
    <text evidence="6">The sequence shown here is derived from an EMBL/GenBank/DDBJ whole genome shotgun (WGS) entry which is preliminary data.</text>
</comment>
<feature type="signal peptide" evidence="3">
    <location>
        <begin position="1"/>
        <end position="23"/>
    </location>
</feature>
<dbReference type="Proteomes" id="UP001412067">
    <property type="component" value="Unassembled WGS sequence"/>
</dbReference>